<dbReference type="InterPro" id="IPR032466">
    <property type="entry name" value="Metal_Hydrolase"/>
</dbReference>
<keyword evidence="5 7" id="KW-0862">Zinc</keyword>
<dbReference type="PANTHER" id="PTHR42752">
    <property type="entry name" value="IMIDAZOLONEPROPIONASE"/>
    <property type="match status" value="1"/>
</dbReference>
<dbReference type="EMBL" id="FMAU01000004">
    <property type="protein sequence ID" value="SCC24648.1"/>
    <property type="molecule type" value="Genomic_DNA"/>
</dbReference>
<keyword evidence="2 7" id="KW-0479">Metal-binding</keyword>
<dbReference type="Gene3D" id="2.30.40.10">
    <property type="entry name" value="Urease, subunit C, domain 1"/>
    <property type="match status" value="1"/>
</dbReference>
<evidence type="ECO:0000256" key="2">
    <source>
        <dbReference type="ARBA" id="ARBA00022723"/>
    </source>
</evidence>
<feature type="binding site" evidence="7">
    <location>
        <position position="83"/>
    </location>
    <ligand>
        <name>Fe(3+)</name>
        <dbReference type="ChEBI" id="CHEBI:29034"/>
    </ligand>
</feature>
<comment type="pathway">
    <text evidence="7">Amino-acid degradation; L-histidine degradation into L-glutamate; N-formimidoyl-L-glutamate from L-histidine: step 3/3.</text>
</comment>
<dbReference type="Proteomes" id="UP000181997">
    <property type="component" value="Unassembled WGS sequence"/>
</dbReference>
<dbReference type="CDD" id="cd01296">
    <property type="entry name" value="Imidazolone-5PH"/>
    <property type="match status" value="1"/>
</dbReference>
<feature type="binding site" evidence="7">
    <location>
        <position position="90"/>
    </location>
    <ligand>
        <name>4-imidazolone-5-propanoate</name>
        <dbReference type="ChEBI" id="CHEBI:77893"/>
    </ligand>
</feature>
<dbReference type="PANTHER" id="PTHR42752:SF1">
    <property type="entry name" value="IMIDAZOLONEPROPIONASE-RELATED"/>
    <property type="match status" value="1"/>
</dbReference>
<comment type="subcellular location">
    <subcellularLocation>
        <location evidence="7">Cytoplasm</location>
    </subcellularLocation>
</comment>
<dbReference type="Pfam" id="PF01979">
    <property type="entry name" value="Amidohydro_1"/>
    <property type="match status" value="1"/>
</dbReference>
<dbReference type="SUPFAM" id="SSF51556">
    <property type="entry name" value="Metallo-dependent hydrolases"/>
    <property type="match status" value="1"/>
</dbReference>
<dbReference type="Gene3D" id="3.20.20.140">
    <property type="entry name" value="Metal-dependent hydrolases"/>
    <property type="match status" value="1"/>
</dbReference>
<protein>
    <recommendedName>
        <fullName evidence="1 7">Imidazolonepropionase</fullName>
        <ecNumber evidence="1 7">3.5.2.7</ecNumber>
    </recommendedName>
    <alternativeName>
        <fullName evidence="7">Imidazolone-5-propionate hydrolase</fullName>
    </alternativeName>
</protein>
<feature type="binding site" evidence="7">
    <location>
        <position position="153"/>
    </location>
    <ligand>
        <name>4-imidazolone-5-propanoate</name>
        <dbReference type="ChEBI" id="CHEBI:77893"/>
    </ligand>
</feature>
<feature type="binding site" evidence="7">
    <location>
        <position position="330"/>
    </location>
    <ligand>
        <name>4-imidazolone-5-propanoate</name>
        <dbReference type="ChEBI" id="CHEBI:77893"/>
    </ligand>
</feature>
<dbReference type="OrthoDB" id="9776455at2"/>
<evidence type="ECO:0000313" key="9">
    <source>
        <dbReference type="EMBL" id="SCC24648.1"/>
    </source>
</evidence>
<feature type="binding site" evidence="7">
    <location>
        <position position="329"/>
    </location>
    <ligand>
        <name>N-formimidoyl-L-glutamate</name>
        <dbReference type="ChEBI" id="CHEBI:58928"/>
    </ligand>
</feature>
<feature type="binding site" evidence="7">
    <location>
        <position position="81"/>
    </location>
    <ligand>
        <name>Zn(2+)</name>
        <dbReference type="ChEBI" id="CHEBI:29105"/>
    </ligand>
</feature>
<accession>A0A0V8HD52</accession>
<evidence type="ECO:0000256" key="5">
    <source>
        <dbReference type="ARBA" id="ARBA00022833"/>
    </source>
</evidence>
<feature type="binding site" evidence="7">
    <location>
        <position position="81"/>
    </location>
    <ligand>
        <name>Fe(3+)</name>
        <dbReference type="ChEBI" id="CHEBI:29034"/>
    </ligand>
</feature>
<name>A0A0V8HD52_9BACI</name>
<dbReference type="GO" id="GO:0050480">
    <property type="term" value="F:imidazolonepropionase activity"/>
    <property type="evidence" value="ECO:0007669"/>
    <property type="project" value="UniProtKB-UniRule"/>
</dbReference>
<comment type="function">
    <text evidence="7">Catalyzes the hydrolytic cleavage of the carbon-nitrogen bond in imidazolone-5-propanoate to yield N-formimidoyl-L-glutamate. It is the third step in the universal histidine degradation pathway.</text>
</comment>
<comment type="similarity">
    <text evidence="7">Belongs to the metallo-dependent hydrolases superfamily. HutI family.</text>
</comment>
<dbReference type="AlphaFoldDB" id="A0A0V8HD52"/>
<evidence type="ECO:0000256" key="1">
    <source>
        <dbReference type="ARBA" id="ARBA00012864"/>
    </source>
</evidence>
<dbReference type="HAMAP" id="MF_00372">
    <property type="entry name" value="HutI"/>
    <property type="match status" value="1"/>
</dbReference>
<dbReference type="GO" id="GO:0019556">
    <property type="term" value="P:L-histidine catabolic process to glutamate and formamide"/>
    <property type="evidence" value="ECO:0007669"/>
    <property type="project" value="UniProtKB-UniRule"/>
</dbReference>
<reference evidence="10" key="1">
    <citation type="submission" date="2016-08" db="EMBL/GenBank/DDBJ databases">
        <authorList>
            <person name="Varghese N."/>
            <person name="Submissions Spin"/>
        </authorList>
    </citation>
    <scope>NUCLEOTIDE SEQUENCE [LARGE SCALE GENOMIC DNA]</scope>
    <source>
        <strain evidence="10">SGD-1123</strain>
    </source>
</reference>
<dbReference type="InterPro" id="IPR011059">
    <property type="entry name" value="Metal-dep_hydrolase_composite"/>
</dbReference>
<feature type="binding site" evidence="7">
    <location>
        <position position="250"/>
    </location>
    <ligand>
        <name>Fe(3+)</name>
        <dbReference type="ChEBI" id="CHEBI:29034"/>
    </ligand>
</feature>
<keyword evidence="3 7" id="KW-0378">Hydrolase</keyword>
<keyword evidence="6 7" id="KW-0408">Iron</keyword>
<feature type="binding site" evidence="7">
    <location>
        <position position="153"/>
    </location>
    <ligand>
        <name>N-formimidoyl-L-glutamate</name>
        <dbReference type="ChEBI" id="CHEBI:58928"/>
    </ligand>
</feature>
<dbReference type="GO" id="GO:0008270">
    <property type="term" value="F:zinc ion binding"/>
    <property type="evidence" value="ECO:0007669"/>
    <property type="project" value="UniProtKB-UniRule"/>
</dbReference>
<dbReference type="NCBIfam" id="TIGR01224">
    <property type="entry name" value="hutI"/>
    <property type="match status" value="1"/>
</dbReference>
<dbReference type="InterPro" id="IPR006680">
    <property type="entry name" value="Amidohydro-rel"/>
</dbReference>
<feature type="binding site" evidence="7">
    <location>
        <position position="83"/>
    </location>
    <ligand>
        <name>Zn(2+)</name>
        <dbReference type="ChEBI" id="CHEBI:29105"/>
    </ligand>
</feature>
<gene>
    <name evidence="7" type="primary">hutI</name>
    <name evidence="9" type="ORF">GA0061094_3423</name>
</gene>
<organism evidence="9 10">
    <name type="scientific">[Bacillus] enclensis</name>
    <dbReference type="NCBI Taxonomy" id="1402860"/>
    <lineage>
        <taxon>Bacteria</taxon>
        <taxon>Bacillati</taxon>
        <taxon>Bacillota</taxon>
        <taxon>Bacilli</taxon>
        <taxon>Bacillales</taxon>
        <taxon>Bacillaceae</taxon>
        <taxon>Rossellomorea</taxon>
    </lineage>
</organism>
<evidence type="ECO:0000259" key="8">
    <source>
        <dbReference type="Pfam" id="PF01979"/>
    </source>
</evidence>
<feature type="binding site" evidence="7">
    <location>
        <position position="325"/>
    </location>
    <ligand>
        <name>Fe(3+)</name>
        <dbReference type="ChEBI" id="CHEBI:29034"/>
    </ligand>
</feature>
<dbReference type="UniPathway" id="UPA00379">
    <property type="reaction ID" value="UER00551"/>
</dbReference>
<dbReference type="InterPro" id="IPR005920">
    <property type="entry name" value="HutI"/>
</dbReference>
<dbReference type="FunFam" id="3.20.20.140:FF:000007">
    <property type="entry name" value="Imidazolonepropionase"/>
    <property type="match status" value="1"/>
</dbReference>
<proteinExistence type="inferred from homology"/>
<evidence type="ECO:0000256" key="4">
    <source>
        <dbReference type="ARBA" id="ARBA00022808"/>
    </source>
</evidence>
<feature type="binding site" evidence="7">
    <location>
        <position position="186"/>
    </location>
    <ligand>
        <name>4-imidazolone-5-propanoate</name>
        <dbReference type="ChEBI" id="CHEBI:77893"/>
    </ligand>
</feature>
<evidence type="ECO:0000256" key="3">
    <source>
        <dbReference type="ARBA" id="ARBA00022801"/>
    </source>
</evidence>
<keyword evidence="7" id="KW-0963">Cytoplasm</keyword>
<feature type="binding site" evidence="7">
    <location>
        <position position="250"/>
    </location>
    <ligand>
        <name>Zn(2+)</name>
        <dbReference type="ChEBI" id="CHEBI:29105"/>
    </ligand>
</feature>
<dbReference type="EC" id="3.5.2.7" evidence="1 7"/>
<dbReference type="RefSeq" id="WP_058299399.1">
    <property type="nucleotide sequence ID" value="NZ_FMAU01000004.1"/>
</dbReference>
<evidence type="ECO:0000313" key="10">
    <source>
        <dbReference type="Proteomes" id="UP000181997"/>
    </source>
</evidence>
<keyword evidence="10" id="KW-1185">Reference proteome</keyword>
<evidence type="ECO:0000256" key="6">
    <source>
        <dbReference type="ARBA" id="ARBA00023004"/>
    </source>
</evidence>
<sequence length="426" mass="46801">MTKQFDTIIENIGQLLTMNHGDGPLKGKEMSELPVLTNAAIGINEGLIDWIGTHEEAQSHKATERIDAEGKLVTPGLVDPHTHLVFGGSREHEMALKQQGVPYLEILKRGGGILSTVGATREASEEELLKKARFHLDRMISYGVTTVEAKSGYGLDKETELKQLRVAKKLNDEHAADLVSTFLGAHAIPPGYKERSDEFLQEMLDMLSDIEKENLAEFVDIFCETGVFTVEQSRRFLKAAKDKGFSVKIHADEIDPLGGTEMATEIGATSGDHLVGASDKGIQALGETDTIAVLLPGTSFYLNKGKFANARGMLEAGAAVALSTDFNPGSSPTENLQFIMSLASLQLKMTPEEIWNAVTVNSAYAIKRGEQAGKLKEGRKADIILWDAPNYHYIPYHYGVNHTNTVMKNGRIIYRKEKLHEQLSTH</sequence>
<dbReference type="GO" id="GO:0005506">
    <property type="term" value="F:iron ion binding"/>
    <property type="evidence" value="ECO:0007669"/>
    <property type="project" value="UniProtKB-UniRule"/>
</dbReference>
<evidence type="ECO:0000256" key="7">
    <source>
        <dbReference type="HAMAP-Rule" id="MF_00372"/>
    </source>
</evidence>
<comment type="catalytic activity">
    <reaction evidence="7">
        <text>4-imidazolone-5-propanoate + H2O = N-formimidoyl-L-glutamate</text>
        <dbReference type="Rhea" id="RHEA:23660"/>
        <dbReference type="ChEBI" id="CHEBI:15377"/>
        <dbReference type="ChEBI" id="CHEBI:58928"/>
        <dbReference type="ChEBI" id="CHEBI:77893"/>
        <dbReference type="EC" id="3.5.2.7"/>
    </reaction>
</comment>
<dbReference type="GO" id="GO:0005737">
    <property type="term" value="C:cytoplasm"/>
    <property type="evidence" value="ECO:0007669"/>
    <property type="project" value="UniProtKB-SubCell"/>
</dbReference>
<dbReference type="GO" id="GO:0019557">
    <property type="term" value="P:L-histidine catabolic process to glutamate and formate"/>
    <property type="evidence" value="ECO:0007669"/>
    <property type="project" value="UniProtKB-UniPathway"/>
</dbReference>
<feature type="binding site" evidence="7">
    <location>
        <position position="253"/>
    </location>
    <ligand>
        <name>4-imidazolone-5-propanoate</name>
        <dbReference type="ChEBI" id="CHEBI:77893"/>
    </ligand>
</feature>
<feature type="domain" description="Amidohydrolase-related" evidence="8">
    <location>
        <begin position="72"/>
        <end position="412"/>
    </location>
</feature>
<dbReference type="SUPFAM" id="SSF51338">
    <property type="entry name" value="Composite domain of metallo-dependent hydrolases"/>
    <property type="match status" value="1"/>
</dbReference>
<feature type="binding site" evidence="7">
    <location>
        <position position="325"/>
    </location>
    <ligand>
        <name>Zn(2+)</name>
        <dbReference type="ChEBI" id="CHEBI:29105"/>
    </ligand>
</feature>
<comment type="cofactor">
    <cofactor evidence="7">
        <name>Zn(2+)</name>
        <dbReference type="ChEBI" id="CHEBI:29105"/>
    </cofactor>
    <cofactor evidence="7">
        <name>Fe(3+)</name>
        <dbReference type="ChEBI" id="CHEBI:29034"/>
    </cofactor>
    <text evidence="7">Binds 1 zinc or iron ion per subunit.</text>
</comment>
<keyword evidence="4 7" id="KW-0369">Histidine metabolism</keyword>
<feature type="binding site" evidence="7">
    <location>
        <position position="327"/>
    </location>
    <ligand>
        <name>N-formimidoyl-L-glutamate</name>
        <dbReference type="ChEBI" id="CHEBI:58928"/>
    </ligand>
</feature>